<keyword evidence="2 5" id="KW-0689">Ribosomal protein</keyword>
<evidence type="ECO:0000313" key="6">
    <source>
        <dbReference type="Proteomes" id="UP000039865"/>
    </source>
</evidence>
<feature type="domain" description="Ribosomal eL28/Mak16" evidence="4">
    <location>
        <begin position="8"/>
        <end position="133"/>
    </location>
</feature>
<dbReference type="AlphaFoldDB" id="A0A078AFP6"/>
<evidence type="ECO:0000313" key="5">
    <source>
        <dbReference type="EMBL" id="CDW81060.1"/>
    </source>
</evidence>
<reference evidence="5 6" key="1">
    <citation type="submission" date="2014-06" db="EMBL/GenBank/DDBJ databases">
        <authorList>
            <person name="Swart Estienne"/>
        </authorList>
    </citation>
    <scope>NUCLEOTIDE SEQUENCE [LARGE SCALE GENOMIC DNA]</scope>
    <source>
        <strain evidence="5 6">130c</strain>
    </source>
</reference>
<keyword evidence="3" id="KW-0687">Ribonucleoprotein</keyword>
<dbReference type="EMBL" id="CCKQ01009567">
    <property type="protein sequence ID" value="CDW81060.1"/>
    <property type="molecule type" value="Genomic_DNA"/>
</dbReference>
<evidence type="ECO:0000256" key="2">
    <source>
        <dbReference type="ARBA" id="ARBA00022980"/>
    </source>
</evidence>
<accession>A0A078AFP6</accession>
<dbReference type="Proteomes" id="UP000039865">
    <property type="component" value="Unassembled WGS sequence"/>
</dbReference>
<dbReference type="OrthoDB" id="292687at2759"/>
<dbReference type="InterPro" id="IPR029004">
    <property type="entry name" value="Ribosomal_eL28/Mak16"/>
</dbReference>
<name>A0A078AFP6_STYLE</name>
<organism evidence="5 6">
    <name type="scientific">Stylonychia lemnae</name>
    <name type="common">Ciliate</name>
    <dbReference type="NCBI Taxonomy" id="5949"/>
    <lineage>
        <taxon>Eukaryota</taxon>
        <taxon>Sar</taxon>
        <taxon>Alveolata</taxon>
        <taxon>Ciliophora</taxon>
        <taxon>Intramacronucleata</taxon>
        <taxon>Spirotrichea</taxon>
        <taxon>Stichotrichia</taxon>
        <taxon>Sporadotrichida</taxon>
        <taxon>Oxytrichidae</taxon>
        <taxon>Stylonychinae</taxon>
        <taxon>Stylonychia</taxon>
    </lineage>
</organism>
<dbReference type="GO" id="GO:1990904">
    <property type="term" value="C:ribonucleoprotein complex"/>
    <property type="evidence" value="ECO:0007669"/>
    <property type="project" value="UniProtKB-KW"/>
</dbReference>
<dbReference type="PANTHER" id="PTHR10544">
    <property type="entry name" value="60S RIBOSOMAL PROTEIN L28"/>
    <property type="match status" value="1"/>
</dbReference>
<dbReference type="GO" id="GO:0005840">
    <property type="term" value="C:ribosome"/>
    <property type="evidence" value="ECO:0007669"/>
    <property type="project" value="UniProtKB-KW"/>
</dbReference>
<evidence type="ECO:0000256" key="3">
    <source>
        <dbReference type="ARBA" id="ARBA00023274"/>
    </source>
</evidence>
<dbReference type="GO" id="GO:0006412">
    <property type="term" value="P:translation"/>
    <property type="evidence" value="ECO:0007669"/>
    <property type="project" value="InterPro"/>
</dbReference>
<dbReference type="OMA" id="RHKSHNK"/>
<dbReference type="GO" id="GO:0003735">
    <property type="term" value="F:structural constituent of ribosome"/>
    <property type="evidence" value="ECO:0007669"/>
    <property type="project" value="InterPro"/>
</dbReference>
<evidence type="ECO:0000259" key="4">
    <source>
        <dbReference type="Pfam" id="PF01778"/>
    </source>
</evidence>
<dbReference type="Pfam" id="PF01778">
    <property type="entry name" value="Ribosomal_L28e"/>
    <property type="match status" value="1"/>
</dbReference>
<keyword evidence="6" id="KW-1185">Reference proteome</keyword>
<protein>
    <submittedName>
        <fullName evidence="5">60s ribosomal protein l28</fullName>
    </submittedName>
</protein>
<sequence length="151" mass="16750">MVKLPNSVVWQLTKKNNSFLVKFNGQTFSHDPLNLTGLHNASQAGLSNDQSVGLQAQKVKSKKGALRGAVNLLQRHKSHNKITKRRKNSTSGAVYSSQVLKRGVNRIGRVVKNLTHISERVRRLALKRVQKLHVASRSQVKGGAAKKTEKK</sequence>
<dbReference type="Gene3D" id="3.30.390.110">
    <property type="match status" value="1"/>
</dbReference>
<comment type="similarity">
    <text evidence="1">Belongs to the eukaryotic ribosomal protein eL28 family.</text>
</comment>
<evidence type="ECO:0000256" key="1">
    <source>
        <dbReference type="ARBA" id="ARBA00007926"/>
    </source>
</evidence>
<proteinExistence type="inferred from homology"/>
<dbReference type="InParanoid" id="A0A078AFP6"/>
<gene>
    <name evidence="5" type="primary">Contig11231.g11994</name>
    <name evidence="5" type="ORF">STYLEM_10068</name>
</gene>
<dbReference type="InterPro" id="IPR002672">
    <property type="entry name" value="Ribosomal_eL28"/>
</dbReference>